<evidence type="ECO:0000256" key="3">
    <source>
        <dbReference type="ARBA" id="ARBA00022723"/>
    </source>
</evidence>
<comment type="caution">
    <text evidence="9">The sequence shown here is derived from an EMBL/GenBank/DDBJ whole genome shotgun (WGS) entry which is preliminary data.</text>
</comment>
<dbReference type="PROSITE" id="PS51257">
    <property type="entry name" value="PROKAR_LIPOPROTEIN"/>
    <property type="match status" value="1"/>
</dbReference>
<feature type="domain" description="Cytochrome c" evidence="8">
    <location>
        <begin position="80"/>
        <end position="179"/>
    </location>
</feature>
<evidence type="ECO:0000256" key="1">
    <source>
        <dbReference type="ARBA" id="ARBA00022448"/>
    </source>
</evidence>
<protein>
    <recommendedName>
        <fullName evidence="8">Cytochrome c domain-containing protein</fullName>
    </recommendedName>
</protein>
<dbReference type="PANTHER" id="PTHR11961">
    <property type="entry name" value="CYTOCHROME C"/>
    <property type="match status" value="1"/>
</dbReference>
<dbReference type="Pfam" id="PF00034">
    <property type="entry name" value="Cytochrom_C"/>
    <property type="match status" value="1"/>
</dbReference>
<evidence type="ECO:0000313" key="9">
    <source>
        <dbReference type="EMBL" id="GLR47764.1"/>
    </source>
</evidence>
<keyword evidence="10" id="KW-1185">Reference proteome</keyword>
<dbReference type="EMBL" id="BSOO01000013">
    <property type="protein sequence ID" value="GLR47764.1"/>
    <property type="molecule type" value="Genomic_DNA"/>
</dbReference>
<name>A0ABQ5Z714_9SPHN</name>
<dbReference type="InterPro" id="IPR036909">
    <property type="entry name" value="Cyt_c-like_dom_sf"/>
</dbReference>
<keyword evidence="7" id="KW-0732">Signal</keyword>
<keyword evidence="3 6" id="KW-0479">Metal-binding</keyword>
<reference evidence="10" key="1">
    <citation type="journal article" date="2019" name="Int. J. Syst. Evol. Microbiol.">
        <title>The Global Catalogue of Microorganisms (GCM) 10K type strain sequencing project: providing services to taxonomists for standard genome sequencing and annotation.</title>
        <authorList>
            <consortium name="The Broad Institute Genomics Platform"/>
            <consortium name="The Broad Institute Genome Sequencing Center for Infectious Disease"/>
            <person name="Wu L."/>
            <person name="Ma J."/>
        </authorList>
    </citation>
    <scope>NUCLEOTIDE SEQUENCE [LARGE SCALE GENOMIC DNA]</scope>
    <source>
        <strain evidence="10">NBRC 102146</strain>
    </source>
</reference>
<dbReference type="InterPro" id="IPR009056">
    <property type="entry name" value="Cyt_c-like_dom"/>
</dbReference>
<gene>
    <name evidence="9" type="ORF">GCM10007925_14770</name>
</gene>
<keyword evidence="1" id="KW-0813">Transport</keyword>
<accession>A0ABQ5Z714</accession>
<dbReference type="Proteomes" id="UP001156703">
    <property type="component" value="Unassembled WGS sequence"/>
</dbReference>
<keyword evidence="4" id="KW-0249">Electron transport</keyword>
<evidence type="ECO:0000256" key="2">
    <source>
        <dbReference type="ARBA" id="ARBA00022617"/>
    </source>
</evidence>
<evidence type="ECO:0000256" key="5">
    <source>
        <dbReference type="ARBA" id="ARBA00023004"/>
    </source>
</evidence>
<keyword evidence="5 6" id="KW-0408">Iron</keyword>
<keyword evidence="2 6" id="KW-0349">Heme</keyword>
<dbReference type="RefSeq" id="WP_037504404.1">
    <property type="nucleotide sequence ID" value="NZ_BSOO01000013.1"/>
</dbReference>
<organism evidence="9 10">
    <name type="scientific">Sphingomonas astaxanthinifaciens DSM 22298</name>
    <dbReference type="NCBI Taxonomy" id="1123267"/>
    <lineage>
        <taxon>Bacteria</taxon>
        <taxon>Pseudomonadati</taxon>
        <taxon>Pseudomonadota</taxon>
        <taxon>Alphaproteobacteria</taxon>
        <taxon>Sphingomonadales</taxon>
        <taxon>Sphingomonadaceae</taxon>
        <taxon>Sphingomonas</taxon>
    </lineage>
</organism>
<dbReference type="PROSITE" id="PS51007">
    <property type="entry name" value="CYTC"/>
    <property type="match status" value="1"/>
</dbReference>
<dbReference type="InterPro" id="IPR002327">
    <property type="entry name" value="Cyt_c_1A/1B"/>
</dbReference>
<feature type="chain" id="PRO_5046889604" description="Cytochrome c domain-containing protein" evidence="7">
    <location>
        <begin position="21"/>
        <end position="179"/>
    </location>
</feature>
<evidence type="ECO:0000256" key="6">
    <source>
        <dbReference type="PROSITE-ProRule" id="PRU00433"/>
    </source>
</evidence>
<evidence type="ECO:0000256" key="4">
    <source>
        <dbReference type="ARBA" id="ARBA00022982"/>
    </source>
</evidence>
<evidence type="ECO:0000259" key="8">
    <source>
        <dbReference type="PROSITE" id="PS51007"/>
    </source>
</evidence>
<evidence type="ECO:0000256" key="7">
    <source>
        <dbReference type="SAM" id="SignalP"/>
    </source>
</evidence>
<dbReference type="SUPFAM" id="SSF46626">
    <property type="entry name" value="Cytochrome c"/>
    <property type="match status" value="1"/>
</dbReference>
<proteinExistence type="predicted"/>
<sequence length="179" mass="17984">MNRTSSFIASALFVAVSATACGGGGDSSKSEGTTTAANTTAPAATNTAAAAPAATPAAAAAPAAADTATVSGAKLADFTGDASKGEAVFIQCKTCHVTDAGVNRIGPSLHAIVGRHSGVEPGYAYSAANKNSGITWTPEKLFQYLENPQRVVPGTKMAFAGIQDPQKRADLIAWLATQK</sequence>
<dbReference type="Gene3D" id="1.10.760.10">
    <property type="entry name" value="Cytochrome c-like domain"/>
    <property type="match status" value="1"/>
</dbReference>
<feature type="signal peptide" evidence="7">
    <location>
        <begin position="1"/>
        <end position="20"/>
    </location>
</feature>
<dbReference type="PRINTS" id="PR00604">
    <property type="entry name" value="CYTCHRMECIAB"/>
</dbReference>
<evidence type="ECO:0000313" key="10">
    <source>
        <dbReference type="Proteomes" id="UP001156703"/>
    </source>
</evidence>